<evidence type="ECO:0000256" key="1">
    <source>
        <dbReference type="PROSITE-ProRule" id="PRU00169"/>
    </source>
</evidence>
<accession>A0A3P4BAI4</accession>
<gene>
    <name evidence="6" type="primary">gmr_3</name>
    <name evidence="6" type="ORF">PIGHUM_04221</name>
</gene>
<dbReference type="OrthoDB" id="9813903at2"/>
<keyword evidence="7" id="KW-1185">Reference proteome</keyword>
<dbReference type="InterPro" id="IPR011006">
    <property type="entry name" value="CheY-like_superfamily"/>
</dbReference>
<evidence type="ECO:0000256" key="3">
    <source>
        <dbReference type="SAM" id="MobiDB-lite"/>
    </source>
</evidence>
<dbReference type="Gene3D" id="3.40.50.2300">
    <property type="match status" value="1"/>
</dbReference>
<evidence type="ECO:0000256" key="2">
    <source>
        <dbReference type="SAM" id="Coils"/>
    </source>
</evidence>
<name>A0A3P4BAI4_9BURK</name>
<dbReference type="Gene3D" id="3.30.70.270">
    <property type="match status" value="1"/>
</dbReference>
<dbReference type="InterPro" id="IPR000160">
    <property type="entry name" value="GGDEF_dom"/>
</dbReference>
<dbReference type="SUPFAM" id="SSF52172">
    <property type="entry name" value="CheY-like"/>
    <property type="match status" value="1"/>
</dbReference>
<dbReference type="InterPro" id="IPR029787">
    <property type="entry name" value="Nucleotide_cyclase"/>
</dbReference>
<keyword evidence="2" id="KW-0175">Coiled coil</keyword>
<dbReference type="SMART" id="SM00267">
    <property type="entry name" value="GGDEF"/>
    <property type="match status" value="1"/>
</dbReference>
<protein>
    <submittedName>
        <fullName evidence="6">Cyclic di-GMP phosphodiesterase Gmr</fullName>
        <ecNumber evidence="6">3.1.4.52</ecNumber>
    </submittedName>
</protein>
<dbReference type="SMART" id="SM00448">
    <property type="entry name" value="REC"/>
    <property type="match status" value="1"/>
</dbReference>
<feature type="domain" description="GGDEF" evidence="5">
    <location>
        <begin position="200"/>
        <end position="337"/>
    </location>
</feature>
<evidence type="ECO:0000259" key="4">
    <source>
        <dbReference type="PROSITE" id="PS50110"/>
    </source>
</evidence>
<dbReference type="Pfam" id="PF00990">
    <property type="entry name" value="GGDEF"/>
    <property type="match status" value="1"/>
</dbReference>
<reference evidence="6 7" key="1">
    <citation type="submission" date="2018-10" db="EMBL/GenBank/DDBJ databases">
        <authorList>
            <person name="Criscuolo A."/>
        </authorList>
    </citation>
    <scope>NUCLEOTIDE SEQUENCE [LARGE SCALE GENOMIC DNA]</scope>
    <source>
        <strain evidence="6">DnA1</strain>
    </source>
</reference>
<dbReference type="AlphaFoldDB" id="A0A3P4BAI4"/>
<feature type="region of interest" description="Disordered" evidence="3">
    <location>
        <begin position="325"/>
        <end position="344"/>
    </location>
</feature>
<dbReference type="GO" id="GO:0071111">
    <property type="term" value="F:cyclic-guanylate-specific phosphodiesterase activity"/>
    <property type="evidence" value="ECO:0007669"/>
    <property type="project" value="UniProtKB-EC"/>
</dbReference>
<dbReference type="PROSITE" id="PS50887">
    <property type="entry name" value="GGDEF"/>
    <property type="match status" value="1"/>
</dbReference>
<dbReference type="InterPro" id="IPR043128">
    <property type="entry name" value="Rev_trsase/Diguanyl_cyclase"/>
</dbReference>
<dbReference type="EC" id="3.1.4.52" evidence="6"/>
<dbReference type="EMBL" id="UWPJ01000036">
    <property type="protein sequence ID" value="VCU72125.1"/>
    <property type="molecule type" value="Genomic_DNA"/>
</dbReference>
<evidence type="ECO:0000313" key="6">
    <source>
        <dbReference type="EMBL" id="VCU72125.1"/>
    </source>
</evidence>
<evidence type="ECO:0000259" key="5">
    <source>
        <dbReference type="PROSITE" id="PS50887"/>
    </source>
</evidence>
<dbReference type="NCBIfam" id="TIGR00254">
    <property type="entry name" value="GGDEF"/>
    <property type="match status" value="1"/>
</dbReference>
<dbReference type="PROSITE" id="PS50110">
    <property type="entry name" value="RESPONSE_REGULATORY"/>
    <property type="match status" value="1"/>
</dbReference>
<feature type="coiled-coil region" evidence="2">
    <location>
        <begin position="128"/>
        <end position="165"/>
    </location>
</feature>
<dbReference type="GO" id="GO:0000160">
    <property type="term" value="P:phosphorelay signal transduction system"/>
    <property type="evidence" value="ECO:0007669"/>
    <property type="project" value="InterPro"/>
</dbReference>
<organism evidence="6 7">
    <name type="scientific">Pigmentiphaga humi</name>
    <dbReference type="NCBI Taxonomy" id="2478468"/>
    <lineage>
        <taxon>Bacteria</taxon>
        <taxon>Pseudomonadati</taxon>
        <taxon>Pseudomonadota</taxon>
        <taxon>Betaproteobacteria</taxon>
        <taxon>Burkholderiales</taxon>
        <taxon>Alcaligenaceae</taxon>
        <taxon>Pigmentiphaga</taxon>
    </lineage>
</organism>
<dbReference type="PANTHER" id="PTHR46663">
    <property type="entry name" value="DIGUANYLATE CYCLASE DGCT-RELATED"/>
    <property type="match status" value="1"/>
</dbReference>
<dbReference type="Pfam" id="PF00072">
    <property type="entry name" value="Response_reg"/>
    <property type="match status" value="1"/>
</dbReference>
<proteinExistence type="predicted"/>
<sequence>MQDLNADIPAPKILVVDDTPANLFAMRRLLSQVDAELVEASSGNEALMHCLDQRFALILLDVNMPEMDGYEAASLLSSEPLNHDTPIIFVTAAYTDDINRLKGYRSGAVDYIAKPVNDAILLSKVRVFLELETSRMRLNQALASLEQRNRQLQDEIAERRRVEELVRHQATHDPLTGLPNRALFGDTLERFLDPALPQIQDFALLYVDIDGFKPVNDTHGHQVGDLLLQAFAQRLRSAVRAEDMVARLGGDEFGVLLNGTGDTETVMRKCGDLCAHLRAPYLLSRNGRECTASVGASIGAAIAPVHGRTHDELVHAADHAMYEAKRSGKNQFRLAGPESEPRRR</sequence>
<feature type="modified residue" description="4-aspartylphosphate" evidence="1">
    <location>
        <position position="61"/>
    </location>
</feature>
<keyword evidence="1" id="KW-0597">Phosphoprotein</keyword>
<keyword evidence="6" id="KW-0378">Hydrolase</keyword>
<dbReference type="InterPro" id="IPR001789">
    <property type="entry name" value="Sig_transdc_resp-reg_receiver"/>
</dbReference>
<dbReference type="InterPro" id="IPR052163">
    <property type="entry name" value="DGC-Regulatory_Protein"/>
</dbReference>
<dbReference type="FunFam" id="3.30.70.270:FF:000001">
    <property type="entry name" value="Diguanylate cyclase domain protein"/>
    <property type="match status" value="1"/>
</dbReference>
<dbReference type="CDD" id="cd01949">
    <property type="entry name" value="GGDEF"/>
    <property type="match status" value="1"/>
</dbReference>
<dbReference type="PANTHER" id="PTHR46663:SF2">
    <property type="entry name" value="GGDEF DOMAIN-CONTAINING PROTEIN"/>
    <property type="match status" value="1"/>
</dbReference>
<feature type="domain" description="Response regulatory" evidence="4">
    <location>
        <begin position="12"/>
        <end position="129"/>
    </location>
</feature>
<dbReference type="Proteomes" id="UP000277294">
    <property type="component" value="Unassembled WGS sequence"/>
</dbReference>
<evidence type="ECO:0000313" key="7">
    <source>
        <dbReference type="Proteomes" id="UP000277294"/>
    </source>
</evidence>
<dbReference type="SUPFAM" id="SSF55073">
    <property type="entry name" value="Nucleotide cyclase"/>
    <property type="match status" value="1"/>
</dbReference>